<dbReference type="Proteomes" id="UP000095709">
    <property type="component" value="Unassembled WGS sequence"/>
</dbReference>
<name>A0A174TD21_9FIRM</name>
<protein>
    <submittedName>
        <fullName evidence="1">Uncharacterized protein</fullName>
    </submittedName>
</protein>
<accession>A0A174TD21</accession>
<evidence type="ECO:0000313" key="1">
    <source>
        <dbReference type="EMBL" id="CUQ08074.1"/>
    </source>
</evidence>
<gene>
    <name evidence="1" type="ORF">ERS852498_03556</name>
</gene>
<dbReference type="EMBL" id="CZAL01000047">
    <property type="protein sequence ID" value="CUQ08074.1"/>
    <property type="molecule type" value="Genomic_DNA"/>
</dbReference>
<sequence length="159" mass="18008">MRIFHNVTEADRRLWKAPLVSQLFPFLWAEPHHADVSLSCEDRSWQNDFSNSRSRITAWVARFLLKRSWRTVPVARYLTNVSVCFIQLSKSCGESVLLSCKSRGRAGKRGLNKSCSAVTACYSSVSKEISKSKIILISASLIRPFNSMSTTMQTLPYLS</sequence>
<reference evidence="1 2" key="1">
    <citation type="submission" date="2015-09" db="EMBL/GenBank/DDBJ databases">
        <authorList>
            <consortium name="Pathogen Informatics"/>
        </authorList>
    </citation>
    <scope>NUCLEOTIDE SEQUENCE [LARGE SCALE GENOMIC DNA]</scope>
    <source>
        <strain evidence="1 2">2789STDY5834885</strain>
    </source>
</reference>
<proteinExistence type="predicted"/>
<evidence type="ECO:0000313" key="2">
    <source>
        <dbReference type="Proteomes" id="UP000095709"/>
    </source>
</evidence>
<dbReference type="AlphaFoldDB" id="A0A174TD21"/>
<organism evidence="1 2">
    <name type="scientific">Fusicatenibacter saccharivorans</name>
    <dbReference type="NCBI Taxonomy" id="1150298"/>
    <lineage>
        <taxon>Bacteria</taxon>
        <taxon>Bacillati</taxon>
        <taxon>Bacillota</taxon>
        <taxon>Clostridia</taxon>
        <taxon>Lachnospirales</taxon>
        <taxon>Lachnospiraceae</taxon>
        <taxon>Fusicatenibacter</taxon>
    </lineage>
</organism>